<gene>
    <name evidence="2" type="ORF">BN788_00893</name>
</gene>
<protein>
    <submittedName>
        <fullName evidence="2">Uncharacterized protein</fullName>
    </submittedName>
</protein>
<name>R6RNQ0_9FIRM</name>
<feature type="transmembrane region" description="Helical" evidence="1">
    <location>
        <begin position="31"/>
        <end position="52"/>
    </location>
</feature>
<dbReference type="AlphaFoldDB" id="R6RNQ0"/>
<organism evidence="2 3">
    <name type="scientific">[Eubacterium] siraeum CAG:80</name>
    <dbReference type="NCBI Taxonomy" id="1263080"/>
    <lineage>
        <taxon>Bacteria</taxon>
        <taxon>Bacillati</taxon>
        <taxon>Bacillota</taxon>
        <taxon>Clostridia</taxon>
        <taxon>Eubacteriales</taxon>
        <taxon>Oscillospiraceae</taxon>
        <taxon>Oscillospiraceae incertae sedis</taxon>
    </lineage>
</organism>
<sequence>MKKASLYEWIGIALIIVAVVLLCFGQFGYMVLFLVVGLCFLVHGVSLATFGIKPKYKLQGVSLYGLPQGETDCICKVYKNSITFEVNKNKSTLELSKVLSAVVKTRAELQKASAGATFAGALFFGVPGAIIASRPKVKNEYIVIINYISSDENRAVAIAVDSTQKYDAENVVHYLNKNTVKTTDTIL</sequence>
<evidence type="ECO:0000256" key="1">
    <source>
        <dbReference type="SAM" id="Phobius"/>
    </source>
</evidence>
<feature type="transmembrane region" description="Helical" evidence="1">
    <location>
        <begin position="112"/>
        <end position="132"/>
    </location>
</feature>
<evidence type="ECO:0000313" key="3">
    <source>
        <dbReference type="Proteomes" id="UP000018142"/>
    </source>
</evidence>
<comment type="caution">
    <text evidence="2">The sequence shown here is derived from an EMBL/GenBank/DDBJ whole genome shotgun (WGS) entry which is preliminary data.</text>
</comment>
<reference evidence="2" key="1">
    <citation type="submission" date="2012-11" db="EMBL/GenBank/DDBJ databases">
        <title>Dependencies among metagenomic species, viruses, plasmids and units of genetic variation.</title>
        <authorList>
            <person name="Nielsen H.B."/>
            <person name="Almeida M."/>
            <person name="Juncker A.S."/>
            <person name="Rasmussen S."/>
            <person name="Li J."/>
            <person name="Sunagawa S."/>
            <person name="Plichta D."/>
            <person name="Gautier L."/>
            <person name="Le Chatelier E."/>
            <person name="Peletier E."/>
            <person name="Bonde I."/>
            <person name="Nielsen T."/>
            <person name="Manichanh C."/>
            <person name="Arumugam M."/>
            <person name="Batto J."/>
            <person name="Santos M.B.Q.D."/>
            <person name="Blom N."/>
            <person name="Borruel N."/>
            <person name="Burgdorf K.S."/>
            <person name="Boumezbeur F."/>
            <person name="Casellas F."/>
            <person name="Dore J."/>
            <person name="Guarner F."/>
            <person name="Hansen T."/>
            <person name="Hildebrand F."/>
            <person name="Kaas R.S."/>
            <person name="Kennedy S."/>
            <person name="Kristiansen K."/>
            <person name="Kultima J.R."/>
            <person name="Leonard P."/>
            <person name="Levenez F."/>
            <person name="Lund O."/>
            <person name="Moumen B."/>
            <person name="Le Paslier D."/>
            <person name="Pons N."/>
            <person name="Pedersen O."/>
            <person name="Prifti E."/>
            <person name="Qin J."/>
            <person name="Raes J."/>
            <person name="Tap J."/>
            <person name="Tims S."/>
            <person name="Ussery D.W."/>
            <person name="Yamada T."/>
            <person name="MetaHit consortium"/>
            <person name="Renault P."/>
            <person name="Sicheritz-Ponten T."/>
            <person name="Bork P."/>
            <person name="Wang J."/>
            <person name="Brunak S."/>
            <person name="Ehrlich S.D."/>
        </authorList>
    </citation>
    <scope>NUCLEOTIDE SEQUENCE [LARGE SCALE GENOMIC DNA]</scope>
</reference>
<evidence type="ECO:0000313" key="2">
    <source>
        <dbReference type="EMBL" id="CDC49340.1"/>
    </source>
</evidence>
<accession>R6RNQ0</accession>
<keyword evidence="1" id="KW-0472">Membrane</keyword>
<feature type="transmembrane region" description="Helical" evidence="1">
    <location>
        <begin position="6"/>
        <end position="24"/>
    </location>
</feature>
<keyword evidence="1" id="KW-1133">Transmembrane helix</keyword>
<dbReference type="Proteomes" id="UP000018142">
    <property type="component" value="Unassembled WGS sequence"/>
</dbReference>
<proteinExistence type="predicted"/>
<keyword evidence="1" id="KW-0812">Transmembrane</keyword>
<dbReference type="EMBL" id="CBFJ010000210">
    <property type="protein sequence ID" value="CDC49340.1"/>
    <property type="molecule type" value="Genomic_DNA"/>
</dbReference>